<feature type="compositionally biased region" description="Polar residues" evidence="1">
    <location>
        <begin position="65"/>
        <end position="83"/>
    </location>
</feature>
<dbReference type="AlphaFoldDB" id="A0A3E1NQ58"/>
<evidence type="ECO:0000313" key="3">
    <source>
        <dbReference type="Proteomes" id="UP000261284"/>
    </source>
</evidence>
<accession>A0A3E1NQ58</accession>
<dbReference type="EMBL" id="QTJU01000001">
    <property type="protein sequence ID" value="RFM30065.1"/>
    <property type="molecule type" value="Genomic_DNA"/>
</dbReference>
<dbReference type="Proteomes" id="UP000261284">
    <property type="component" value="Unassembled WGS sequence"/>
</dbReference>
<evidence type="ECO:0000256" key="1">
    <source>
        <dbReference type="SAM" id="MobiDB-lite"/>
    </source>
</evidence>
<evidence type="ECO:0000313" key="2">
    <source>
        <dbReference type="EMBL" id="RFM30065.1"/>
    </source>
</evidence>
<protein>
    <submittedName>
        <fullName evidence="2">Uncharacterized protein</fullName>
    </submittedName>
</protein>
<feature type="region of interest" description="Disordered" evidence="1">
    <location>
        <begin position="60"/>
        <end position="83"/>
    </location>
</feature>
<gene>
    <name evidence="2" type="ORF">DXN05_03575</name>
</gene>
<sequence>MSNQVIEDTEVIKELQALHSWAVGTAEIAARLIKRLQPVSTGRSKKKVLSDAEIARLLERKNRRFNNLQTPSPLPPQSNKTHP</sequence>
<proteinExistence type="predicted"/>
<name>A0A3E1NQ58_9BACT</name>
<reference evidence="2 3" key="1">
    <citation type="submission" date="2018-08" db="EMBL/GenBank/DDBJ databases">
        <title>Chitinophagaceae sp. K23C18032701, a novel bacterium isolated from forest soil.</title>
        <authorList>
            <person name="Wang C."/>
        </authorList>
    </citation>
    <scope>NUCLEOTIDE SEQUENCE [LARGE SCALE GENOMIC DNA]</scope>
    <source>
        <strain evidence="2 3">K23C18032701</strain>
    </source>
</reference>
<keyword evidence="3" id="KW-1185">Reference proteome</keyword>
<organism evidence="2 3">
    <name type="scientific">Deminuibacter soli</name>
    <dbReference type="NCBI Taxonomy" id="2291815"/>
    <lineage>
        <taxon>Bacteria</taxon>
        <taxon>Pseudomonadati</taxon>
        <taxon>Bacteroidota</taxon>
        <taxon>Chitinophagia</taxon>
        <taxon>Chitinophagales</taxon>
        <taxon>Chitinophagaceae</taxon>
        <taxon>Deminuibacter</taxon>
    </lineage>
</organism>
<comment type="caution">
    <text evidence="2">The sequence shown here is derived from an EMBL/GenBank/DDBJ whole genome shotgun (WGS) entry which is preliminary data.</text>
</comment>